<feature type="coiled-coil region" evidence="2">
    <location>
        <begin position="163"/>
        <end position="190"/>
    </location>
</feature>
<name>A0A6L8VD31_9RHOB</name>
<dbReference type="NCBIfam" id="TIGR01730">
    <property type="entry name" value="RND_mfp"/>
    <property type="match status" value="1"/>
</dbReference>
<dbReference type="GO" id="GO:1990281">
    <property type="term" value="C:efflux pump complex"/>
    <property type="evidence" value="ECO:0007669"/>
    <property type="project" value="TreeGrafter"/>
</dbReference>
<dbReference type="PANTHER" id="PTHR30469">
    <property type="entry name" value="MULTIDRUG RESISTANCE PROTEIN MDTA"/>
    <property type="match status" value="1"/>
</dbReference>
<evidence type="ECO:0000256" key="1">
    <source>
        <dbReference type="ARBA" id="ARBA00009477"/>
    </source>
</evidence>
<dbReference type="InterPro" id="IPR006143">
    <property type="entry name" value="RND_pump_MFP"/>
</dbReference>
<accession>A0A6L8VD31</accession>
<dbReference type="Proteomes" id="UP000477083">
    <property type="component" value="Unassembled WGS sequence"/>
</dbReference>
<dbReference type="Gene3D" id="2.40.420.20">
    <property type="match status" value="1"/>
</dbReference>
<comment type="similarity">
    <text evidence="1">Belongs to the membrane fusion protein (MFP) (TC 8.A.1) family.</text>
</comment>
<reference evidence="5 6" key="1">
    <citation type="submission" date="2020-01" db="EMBL/GenBank/DDBJ databases">
        <title>Frigidibacter albus SP32T (=CGMCC 1.13995T).</title>
        <authorList>
            <person name="Liao X."/>
        </authorList>
    </citation>
    <scope>NUCLEOTIDE SEQUENCE [LARGE SCALE GENOMIC DNA]</scope>
    <source>
        <strain evidence="5 6">SP32</strain>
    </source>
</reference>
<dbReference type="Gene3D" id="2.40.30.170">
    <property type="match status" value="1"/>
</dbReference>
<dbReference type="InterPro" id="IPR058625">
    <property type="entry name" value="MdtA-like_BSH"/>
</dbReference>
<evidence type="ECO:0000256" key="2">
    <source>
        <dbReference type="SAM" id="Coils"/>
    </source>
</evidence>
<gene>
    <name evidence="5" type="ORF">GS660_03830</name>
</gene>
<feature type="domain" description="CusB-like beta-barrel" evidence="4">
    <location>
        <begin position="225"/>
        <end position="297"/>
    </location>
</feature>
<keyword evidence="2" id="KW-0175">Coiled coil</keyword>
<dbReference type="PANTHER" id="PTHR30469:SF13">
    <property type="entry name" value="HAE1 FAMILY EFFLUX PUMP MFP COMPONENT"/>
    <property type="match status" value="1"/>
</dbReference>
<dbReference type="Pfam" id="PF25954">
    <property type="entry name" value="Beta-barrel_RND_2"/>
    <property type="match status" value="1"/>
</dbReference>
<dbReference type="InterPro" id="IPR058792">
    <property type="entry name" value="Beta-barrel_RND_2"/>
</dbReference>
<proteinExistence type="inferred from homology"/>
<dbReference type="AlphaFoldDB" id="A0A6L8VD31"/>
<dbReference type="SUPFAM" id="SSF111369">
    <property type="entry name" value="HlyD-like secretion proteins"/>
    <property type="match status" value="1"/>
</dbReference>
<evidence type="ECO:0000313" key="5">
    <source>
        <dbReference type="EMBL" id="MZQ88228.1"/>
    </source>
</evidence>
<dbReference type="Pfam" id="PF25917">
    <property type="entry name" value="BSH_RND"/>
    <property type="match status" value="1"/>
</dbReference>
<evidence type="ECO:0000259" key="3">
    <source>
        <dbReference type="Pfam" id="PF25917"/>
    </source>
</evidence>
<organism evidence="5 6">
    <name type="scientific">Frigidibacter albus</name>
    <dbReference type="NCBI Taxonomy" id="1465486"/>
    <lineage>
        <taxon>Bacteria</taxon>
        <taxon>Pseudomonadati</taxon>
        <taxon>Pseudomonadota</taxon>
        <taxon>Alphaproteobacteria</taxon>
        <taxon>Rhodobacterales</taxon>
        <taxon>Paracoccaceae</taxon>
        <taxon>Frigidibacter</taxon>
    </lineage>
</organism>
<dbReference type="RefSeq" id="WP_161343606.1">
    <property type="nucleotide sequence ID" value="NZ_WWNR01000002.1"/>
</dbReference>
<evidence type="ECO:0000259" key="4">
    <source>
        <dbReference type="Pfam" id="PF25954"/>
    </source>
</evidence>
<protein>
    <submittedName>
        <fullName evidence="5">Efflux RND transporter periplasmic adaptor subunit</fullName>
    </submittedName>
</protein>
<evidence type="ECO:0000313" key="6">
    <source>
        <dbReference type="Proteomes" id="UP000477083"/>
    </source>
</evidence>
<dbReference type="Gene3D" id="2.40.50.100">
    <property type="match status" value="1"/>
</dbReference>
<dbReference type="Gene3D" id="1.10.287.470">
    <property type="entry name" value="Helix hairpin bin"/>
    <property type="match status" value="1"/>
</dbReference>
<keyword evidence="6" id="KW-1185">Reference proteome</keyword>
<dbReference type="GO" id="GO:0015562">
    <property type="term" value="F:efflux transmembrane transporter activity"/>
    <property type="evidence" value="ECO:0007669"/>
    <property type="project" value="TreeGrafter"/>
</dbReference>
<sequence>MPLWKQALMTGAVVAAALVLWALFVPAARPLLTGLGVLEPMQRIGLIAAPDAEGEAGAPPAAPATTVVAVVPDLREMTDVVTAIGTARGVRAAVLAAEVPGRLASLSVASGDFVEQGAVLAELDSEAARIALDRSQLLLRDAQTDFARLTQLRQSGSGTELQVQEAELALRSAELELRQAEFDLQRHTLTAPISGWVGIIEAEIGDLIPSGTEITRIEDRSSLLVEFRVPERVVSRLAPGDAVFAAPLADPGARLEGRITALDNRVDQTSRSLRVQAAIENTGDRLRAGMAIGIELAFTGDAHPAVDPLAIQWGADGAFVWAVRGGKALRLDIRILQRNAEAVLIEAALEPGDLVVTEGVQVLRPGAAVTLAQEPET</sequence>
<dbReference type="EMBL" id="WWNR01000002">
    <property type="protein sequence ID" value="MZQ88228.1"/>
    <property type="molecule type" value="Genomic_DNA"/>
</dbReference>
<feature type="domain" description="Multidrug resistance protein MdtA-like barrel-sandwich hybrid" evidence="3">
    <location>
        <begin position="93"/>
        <end position="213"/>
    </location>
</feature>
<dbReference type="OrthoDB" id="9806939at2"/>
<comment type="caution">
    <text evidence="5">The sequence shown here is derived from an EMBL/GenBank/DDBJ whole genome shotgun (WGS) entry which is preliminary data.</text>
</comment>